<keyword evidence="2" id="KW-1133">Transmembrane helix</keyword>
<feature type="compositionally biased region" description="Polar residues" evidence="1">
    <location>
        <begin position="23"/>
        <end position="45"/>
    </location>
</feature>
<feature type="compositionally biased region" description="Basic and acidic residues" evidence="1">
    <location>
        <begin position="191"/>
        <end position="203"/>
    </location>
</feature>
<dbReference type="EMBL" id="JAPEVG010000208">
    <property type="protein sequence ID" value="KAJ8473836.1"/>
    <property type="molecule type" value="Genomic_DNA"/>
</dbReference>
<keyword evidence="2" id="KW-0472">Membrane</keyword>
<evidence type="ECO:0000256" key="1">
    <source>
        <dbReference type="SAM" id="MobiDB-lite"/>
    </source>
</evidence>
<keyword evidence="4" id="KW-1185">Reference proteome</keyword>
<sequence length="249" mass="26753">MDPPLPTSNSSPPPVASTMGPPRSTSITAASLPGPSQETTPPHSSAISKRTVLALAASLAGTASLAVVSLWLWWRRRKTQTRPLNVAQQGEHSPDGSDDRYYPNTHDEGGSAGTLENDEGRSVEETSNDFHIVETCTMENEQPIRSSSTVTTLGSSSLSQAVLINNELSDLTQADDPKETLQPLQPIPPREQPRPDHTVDAQQERSPGNITNNSPTPRYHDVHVGGVVSLPGSDLAYDEPPPPYDSEPR</sequence>
<protein>
    <submittedName>
        <fullName evidence="3">Uncharacterized protein</fullName>
    </submittedName>
</protein>
<feature type="transmembrane region" description="Helical" evidence="2">
    <location>
        <begin position="52"/>
        <end position="74"/>
    </location>
</feature>
<proteinExistence type="predicted"/>
<organism evidence="3 4">
    <name type="scientific">Trametes cubensis</name>
    <dbReference type="NCBI Taxonomy" id="1111947"/>
    <lineage>
        <taxon>Eukaryota</taxon>
        <taxon>Fungi</taxon>
        <taxon>Dikarya</taxon>
        <taxon>Basidiomycota</taxon>
        <taxon>Agaricomycotina</taxon>
        <taxon>Agaricomycetes</taxon>
        <taxon>Polyporales</taxon>
        <taxon>Polyporaceae</taxon>
        <taxon>Trametes</taxon>
    </lineage>
</organism>
<name>A0AAD7TR00_9APHY</name>
<feature type="compositionally biased region" description="Polar residues" evidence="1">
    <location>
        <begin position="204"/>
        <end position="216"/>
    </location>
</feature>
<feature type="region of interest" description="Disordered" evidence="1">
    <location>
        <begin position="83"/>
        <end position="128"/>
    </location>
</feature>
<evidence type="ECO:0000313" key="3">
    <source>
        <dbReference type="EMBL" id="KAJ8473836.1"/>
    </source>
</evidence>
<evidence type="ECO:0000256" key="2">
    <source>
        <dbReference type="SAM" id="Phobius"/>
    </source>
</evidence>
<feature type="region of interest" description="Disordered" evidence="1">
    <location>
        <begin position="1"/>
        <end position="45"/>
    </location>
</feature>
<feature type="compositionally biased region" description="Basic and acidic residues" evidence="1">
    <location>
        <begin position="92"/>
        <end position="109"/>
    </location>
</feature>
<keyword evidence="2" id="KW-0812">Transmembrane</keyword>
<evidence type="ECO:0000313" key="4">
    <source>
        <dbReference type="Proteomes" id="UP001215151"/>
    </source>
</evidence>
<gene>
    <name evidence="3" type="ORF">ONZ51_g7605</name>
</gene>
<accession>A0AAD7TR00</accession>
<feature type="compositionally biased region" description="Pro residues" evidence="1">
    <location>
        <begin position="1"/>
        <end position="15"/>
    </location>
</feature>
<dbReference type="AlphaFoldDB" id="A0AAD7TR00"/>
<dbReference type="Proteomes" id="UP001215151">
    <property type="component" value="Unassembled WGS sequence"/>
</dbReference>
<reference evidence="3" key="1">
    <citation type="submission" date="2022-11" db="EMBL/GenBank/DDBJ databases">
        <title>Genome Sequence of Cubamyces cubensis.</title>
        <authorList>
            <person name="Buettner E."/>
        </authorList>
    </citation>
    <scope>NUCLEOTIDE SEQUENCE</scope>
    <source>
        <strain evidence="3">MPL-01</strain>
    </source>
</reference>
<comment type="caution">
    <text evidence="3">The sequence shown here is derived from an EMBL/GenBank/DDBJ whole genome shotgun (WGS) entry which is preliminary data.</text>
</comment>
<feature type="region of interest" description="Disordered" evidence="1">
    <location>
        <begin position="170"/>
        <end position="249"/>
    </location>
</feature>
<feature type="compositionally biased region" description="Pro residues" evidence="1">
    <location>
        <begin position="239"/>
        <end position="249"/>
    </location>
</feature>